<dbReference type="Pfam" id="PF02685">
    <property type="entry name" value="Glucokinase"/>
    <property type="match status" value="1"/>
</dbReference>
<dbReference type="GO" id="GO:0005524">
    <property type="term" value="F:ATP binding"/>
    <property type="evidence" value="ECO:0007669"/>
    <property type="project" value="InterPro"/>
</dbReference>
<dbReference type="CDD" id="cd24008">
    <property type="entry name" value="ASKHA_NBD_GLK"/>
    <property type="match status" value="1"/>
</dbReference>
<evidence type="ECO:0000313" key="6">
    <source>
        <dbReference type="Proteomes" id="UP000184275"/>
    </source>
</evidence>
<keyword evidence="6" id="KW-1185">Reference proteome</keyword>
<evidence type="ECO:0000313" key="4">
    <source>
        <dbReference type="EMBL" id="SHK79617.1"/>
    </source>
</evidence>
<dbReference type="EMBL" id="FRAW01000018">
    <property type="protein sequence ID" value="SHK79617.1"/>
    <property type="molecule type" value="Genomic_DNA"/>
</dbReference>
<evidence type="ECO:0000256" key="2">
    <source>
        <dbReference type="ARBA" id="ARBA00022777"/>
    </source>
</evidence>
<dbReference type="InterPro" id="IPR043129">
    <property type="entry name" value="ATPase_NBD"/>
</dbReference>
<dbReference type="RefSeq" id="WP_073304714.1">
    <property type="nucleotide sequence ID" value="NZ_FRAW01000018.1"/>
</dbReference>
<evidence type="ECO:0000256" key="1">
    <source>
        <dbReference type="ARBA" id="ARBA00022679"/>
    </source>
</evidence>
<dbReference type="STRING" id="28122.SAMN02745108_01660"/>
<reference evidence="5 7" key="3">
    <citation type="submission" date="2017-02" db="EMBL/GenBank/DDBJ databases">
        <authorList>
            <person name="Peterson S.W."/>
        </authorList>
    </citation>
    <scope>NUCLEOTIDE SEQUENCE [LARGE SCALE GENOMIC DNA]</scope>
    <source>
        <strain evidence="5 7">ATCC 43854</strain>
    </source>
</reference>
<reference evidence="4" key="2">
    <citation type="submission" date="2016-11" db="EMBL/GenBank/DDBJ databases">
        <authorList>
            <person name="Jaros S."/>
            <person name="Januszkiewicz K."/>
            <person name="Wedrychowicz H."/>
        </authorList>
    </citation>
    <scope>NUCLEOTIDE SEQUENCE [LARGE SCALE GENOMIC DNA]</scope>
    <source>
        <strain evidence="4">UWOS</strain>
    </source>
</reference>
<dbReference type="Gene3D" id="3.40.367.20">
    <property type="match status" value="1"/>
</dbReference>
<keyword evidence="1" id="KW-0808">Transferase</keyword>
<evidence type="ECO:0000313" key="7">
    <source>
        <dbReference type="Proteomes" id="UP000190449"/>
    </source>
</evidence>
<proteinExistence type="inferred from homology"/>
<dbReference type="InterPro" id="IPR003836">
    <property type="entry name" value="Glucokinase"/>
</dbReference>
<keyword evidence="2 4" id="KW-0418">Kinase</keyword>
<accession>A0A1M6VDK4</accession>
<evidence type="ECO:0000256" key="3">
    <source>
        <dbReference type="RuleBase" id="RU004046"/>
    </source>
</evidence>
<dbReference type="PANTHER" id="PTHR47363:SF1">
    <property type="entry name" value="GLUCOKINASE"/>
    <property type="match status" value="1"/>
</dbReference>
<evidence type="ECO:0000313" key="5">
    <source>
        <dbReference type="EMBL" id="SJZ81205.1"/>
    </source>
</evidence>
<dbReference type="GO" id="GO:0006096">
    <property type="term" value="P:glycolytic process"/>
    <property type="evidence" value="ECO:0007669"/>
    <property type="project" value="InterPro"/>
</dbReference>
<gene>
    <name evidence="5" type="ORF">SAMN02745108_01660</name>
    <name evidence="4" type="ORF">SAMN05720469_11820</name>
</gene>
<dbReference type="PANTHER" id="PTHR47363">
    <property type="entry name" value="GLUCOKINASE"/>
    <property type="match status" value="1"/>
</dbReference>
<dbReference type="SUPFAM" id="SSF53067">
    <property type="entry name" value="Actin-like ATPase domain"/>
    <property type="match status" value="1"/>
</dbReference>
<protein>
    <submittedName>
        <fullName evidence="4">Glucokinase</fullName>
    </submittedName>
</protein>
<dbReference type="Proteomes" id="UP000184275">
    <property type="component" value="Unassembled WGS sequence"/>
</dbReference>
<dbReference type="AlphaFoldDB" id="A0A1M6VDK4"/>
<name>A0A1M6VDK4_9BACT</name>
<comment type="similarity">
    <text evidence="3">Belongs to the bacterial glucokinase family.</text>
</comment>
<dbReference type="GO" id="GO:0005536">
    <property type="term" value="F:D-glucose binding"/>
    <property type="evidence" value="ECO:0007669"/>
    <property type="project" value="InterPro"/>
</dbReference>
<dbReference type="Proteomes" id="UP000190449">
    <property type="component" value="Unassembled WGS sequence"/>
</dbReference>
<reference evidence="6" key="1">
    <citation type="submission" date="2016-11" db="EMBL/GenBank/DDBJ databases">
        <authorList>
            <person name="Varghese N."/>
            <person name="Submissions S."/>
        </authorList>
    </citation>
    <scope>NUCLEOTIDE SEQUENCE [LARGE SCALE GENOMIC DNA]</scope>
    <source>
        <strain evidence="6">UWOS</strain>
    </source>
</reference>
<accession>A0A1T4NQ07</accession>
<dbReference type="EMBL" id="FUWU01000027">
    <property type="protein sequence ID" value="SJZ81205.1"/>
    <property type="molecule type" value="Genomic_DNA"/>
</dbReference>
<organism evidence="4 6">
    <name type="scientific">Fibrobacter intestinalis</name>
    <dbReference type="NCBI Taxonomy" id="28122"/>
    <lineage>
        <taxon>Bacteria</taxon>
        <taxon>Pseudomonadati</taxon>
        <taxon>Fibrobacterota</taxon>
        <taxon>Fibrobacteria</taxon>
        <taxon>Fibrobacterales</taxon>
        <taxon>Fibrobacteraceae</taxon>
        <taxon>Fibrobacter</taxon>
    </lineage>
</organism>
<dbReference type="GO" id="GO:0004340">
    <property type="term" value="F:glucokinase activity"/>
    <property type="evidence" value="ECO:0007669"/>
    <property type="project" value="InterPro"/>
</dbReference>
<dbReference type="Gene3D" id="3.30.420.40">
    <property type="match status" value="1"/>
</dbReference>
<sequence>MDLKWCNPEAEFERLVLAIDVGGTNTNIGLVAYKEGKFTLVLKADYASGNLSGLEAPITETLHIAAEKRADLKPSHCCISAAGPVSENRCVMTNLSWRVDGNELTTKLGIPVLVVNDFVAISYGIPTLNVNDSEQIYKMPHLDGTTPDSKPSTKAVIGPGTGMGVSFLVFDGKKYIPASSEGGHISFAPFDKDSQDFRDYMQKRIGQVPGVEPLCAGQGLAHLYEWWRDTRGIPDNDAFRKIEATDWSDRPKYISRASDTDPVAAEMMTLWVKMLARYASDVCAMLLPFGGFYLAGGAMQKDLRWLIKENLFMKYFEQNYNPNILPLLKKMPIYVIKDYSISLYGAANASVNLQN</sequence>